<keyword evidence="9" id="KW-1185">Reference proteome</keyword>
<evidence type="ECO:0000256" key="5">
    <source>
        <dbReference type="SAM" id="MobiDB-lite"/>
    </source>
</evidence>
<evidence type="ECO:0000313" key="9">
    <source>
        <dbReference type="Proteomes" id="UP000054018"/>
    </source>
</evidence>
<dbReference type="GO" id="GO:0005783">
    <property type="term" value="C:endoplasmic reticulum"/>
    <property type="evidence" value="ECO:0007669"/>
    <property type="project" value="UniProtKB-SubCell"/>
</dbReference>
<feature type="compositionally biased region" description="Gly residues" evidence="5">
    <location>
        <begin position="559"/>
        <end position="568"/>
    </location>
</feature>
<accession>A0A0C9YCJ4</accession>
<keyword evidence="4" id="KW-0802">TPR repeat</keyword>
<feature type="domain" description="J" evidence="7">
    <location>
        <begin position="450"/>
        <end position="511"/>
    </location>
</feature>
<proteinExistence type="predicted"/>
<dbReference type="SMART" id="SM00028">
    <property type="entry name" value="TPR"/>
    <property type="match status" value="3"/>
</dbReference>
<evidence type="ECO:0000256" key="3">
    <source>
        <dbReference type="ARBA" id="ARBA00022824"/>
    </source>
</evidence>
<reference evidence="8 9" key="1">
    <citation type="submission" date="2014-04" db="EMBL/GenBank/DDBJ databases">
        <authorList>
            <consortium name="DOE Joint Genome Institute"/>
            <person name="Kuo A."/>
            <person name="Kohler A."/>
            <person name="Costa M.D."/>
            <person name="Nagy L.G."/>
            <person name="Floudas D."/>
            <person name="Copeland A."/>
            <person name="Barry K.W."/>
            <person name="Cichocki N."/>
            <person name="Veneault-Fourrey C."/>
            <person name="LaButti K."/>
            <person name="Lindquist E.A."/>
            <person name="Lipzen A."/>
            <person name="Lundell T."/>
            <person name="Morin E."/>
            <person name="Murat C."/>
            <person name="Sun H."/>
            <person name="Tunlid A."/>
            <person name="Henrissat B."/>
            <person name="Grigoriev I.V."/>
            <person name="Hibbett D.S."/>
            <person name="Martin F."/>
            <person name="Nordberg H.P."/>
            <person name="Cantor M.N."/>
            <person name="Hua S.X."/>
        </authorList>
    </citation>
    <scope>NUCLEOTIDE SEQUENCE [LARGE SCALE GENOMIC DNA]</scope>
    <source>
        <strain evidence="8 9">441</strain>
    </source>
</reference>
<dbReference type="CDD" id="cd06257">
    <property type="entry name" value="DnaJ"/>
    <property type="match status" value="1"/>
</dbReference>
<evidence type="ECO:0000256" key="2">
    <source>
        <dbReference type="ARBA" id="ARBA00022729"/>
    </source>
</evidence>
<gene>
    <name evidence="8" type="ORF">PISMIDRAFT_502372</name>
</gene>
<dbReference type="Proteomes" id="UP000054018">
    <property type="component" value="Unassembled WGS sequence"/>
</dbReference>
<evidence type="ECO:0000313" key="8">
    <source>
        <dbReference type="EMBL" id="KIK22485.1"/>
    </source>
</evidence>
<sequence length="568" mass="61365">MRFSQCISAFLLLVPSLVQASLSGGLAHPNLQPLITRGDALLSAGQWSDAAKTYTDAISLSPGDYLLFYKRATAYLSSNRHANALEDFSKVLELTSGEFDRAILMIAKIHMKDGDWVQAKSTLDTYAAKASDSDSVVAELRTDIRDAQAAAKKAKDARRAQLWTVCAEAATQALRVASHSTELRQTRAECNLAGGDPQSAVVDLSRLSHLSPPTSSSLMRIFRLAYFLLPPSPSSSHASHLPPLKQCLHLDPDSPQCLSAHRLAKSLDKGFATLDKLLQKGDWMGIVKHLVGPAGTYPGDGFAVTFERALEVQAKPEHLAPPSKPSKASSIPMPDARAESPRRAHILRAACRAYTQLNQAKKGEVWCDALLSMSAEAHRMAGEMYASGGEGGPEVDGWVGKGEALLAKEIWEEAVRAFERAVEGSGRRDRDVLNRLQKAQRLLKQSKRKDYYKVLDVPRDADTKTIKKAFRKAAMKAHPDKGGSEAKMAAVNEAYEVLSNPELRQRFDNGDDPNDTGSQGGNPFAGFQSHFAGFGGFGGSGSGGGGADHPFAQFFQQGGQRGFSFGRG</sequence>
<dbReference type="PROSITE" id="PS50076">
    <property type="entry name" value="DNAJ_2"/>
    <property type="match status" value="1"/>
</dbReference>
<dbReference type="PROSITE" id="PS50005">
    <property type="entry name" value="TPR"/>
    <property type="match status" value="2"/>
</dbReference>
<feature type="region of interest" description="Disordered" evidence="5">
    <location>
        <begin position="314"/>
        <end position="339"/>
    </location>
</feature>
<feature type="region of interest" description="Disordered" evidence="5">
    <location>
        <begin position="504"/>
        <end position="525"/>
    </location>
</feature>
<dbReference type="Gene3D" id="1.25.40.10">
    <property type="entry name" value="Tetratricopeptide repeat domain"/>
    <property type="match status" value="1"/>
</dbReference>
<dbReference type="OrthoDB" id="1726119at2759"/>
<keyword evidence="3" id="KW-0256">Endoplasmic reticulum</keyword>
<feature type="chain" id="PRO_5002206675" description="J domain-containing protein" evidence="6">
    <location>
        <begin position="21"/>
        <end position="568"/>
    </location>
</feature>
<dbReference type="InterPro" id="IPR001623">
    <property type="entry name" value="DnaJ_domain"/>
</dbReference>
<dbReference type="GO" id="GO:0034975">
    <property type="term" value="P:protein folding in endoplasmic reticulum"/>
    <property type="evidence" value="ECO:0007669"/>
    <property type="project" value="TreeGrafter"/>
</dbReference>
<dbReference type="Gene3D" id="1.10.287.110">
    <property type="entry name" value="DnaJ domain"/>
    <property type="match status" value="1"/>
</dbReference>
<dbReference type="PRINTS" id="PR00625">
    <property type="entry name" value="JDOMAIN"/>
</dbReference>
<feature type="repeat" description="TPR" evidence="4">
    <location>
        <begin position="31"/>
        <end position="64"/>
    </location>
</feature>
<dbReference type="PANTHER" id="PTHR44140:SF2">
    <property type="entry name" value="LD25575P"/>
    <property type="match status" value="1"/>
</dbReference>
<reference evidence="9" key="2">
    <citation type="submission" date="2015-01" db="EMBL/GenBank/DDBJ databases">
        <title>Evolutionary Origins and Diversification of the Mycorrhizal Mutualists.</title>
        <authorList>
            <consortium name="DOE Joint Genome Institute"/>
            <consortium name="Mycorrhizal Genomics Consortium"/>
            <person name="Kohler A."/>
            <person name="Kuo A."/>
            <person name="Nagy L.G."/>
            <person name="Floudas D."/>
            <person name="Copeland A."/>
            <person name="Barry K.W."/>
            <person name="Cichocki N."/>
            <person name="Veneault-Fourrey C."/>
            <person name="LaButti K."/>
            <person name="Lindquist E.A."/>
            <person name="Lipzen A."/>
            <person name="Lundell T."/>
            <person name="Morin E."/>
            <person name="Murat C."/>
            <person name="Riley R."/>
            <person name="Ohm R."/>
            <person name="Sun H."/>
            <person name="Tunlid A."/>
            <person name="Henrissat B."/>
            <person name="Grigoriev I.V."/>
            <person name="Hibbett D.S."/>
            <person name="Martin F."/>
        </authorList>
    </citation>
    <scope>NUCLEOTIDE SEQUENCE [LARGE SCALE GENOMIC DNA]</scope>
    <source>
        <strain evidence="9">441</strain>
    </source>
</reference>
<evidence type="ECO:0000256" key="1">
    <source>
        <dbReference type="ARBA" id="ARBA00004240"/>
    </source>
</evidence>
<dbReference type="GO" id="GO:0051087">
    <property type="term" value="F:protein-folding chaperone binding"/>
    <property type="evidence" value="ECO:0007669"/>
    <property type="project" value="TreeGrafter"/>
</dbReference>
<dbReference type="InterPro" id="IPR051727">
    <property type="entry name" value="DnaJ_C3_Co-chaperones"/>
</dbReference>
<dbReference type="InterPro" id="IPR011990">
    <property type="entry name" value="TPR-like_helical_dom_sf"/>
</dbReference>
<feature type="signal peptide" evidence="6">
    <location>
        <begin position="1"/>
        <end position="20"/>
    </location>
</feature>
<dbReference type="STRING" id="765257.A0A0C9YCJ4"/>
<dbReference type="EMBL" id="KN833739">
    <property type="protein sequence ID" value="KIK22485.1"/>
    <property type="molecule type" value="Genomic_DNA"/>
</dbReference>
<dbReference type="SMART" id="SM00271">
    <property type="entry name" value="DnaJ"/>
    <property type="match status" value="1"/>
</dbReference>
<dbReference type="SUPFAM" id="SSF46565">
    <property type="entry name" value="Chaperone J-domain"/>
    <property type="match status" value="1"/>
</dbReference>
<dbReference type="SUPFAM" id="SSF48452">
    <property type="entry name" value="TPR-like"/>
    <property type="match status" value="2"/>
</dbReference>
<dbReference type="InterPro" id="IPR019734">
    <property type="entry name" value="TPR_rpt"/>
</dbReference>
<dbReference type="Pfam" id="PF13432">
    <property type="entry name" value="TPR_16"/>
    <property type="match status" value="1"/>
</dbReference>
<dbReference type="PANTHER" id="PTHR44140">
    <property type="entry name" value="LD25575P"/>
    <property type="match status" value="1"/>
</dbReference>
<comment type="subcellular location">
    <subcellularLocation>
        <location evidence="1">Endoplasmic reticulum</location>
    </subcellularLocation>
</comment>
<evidence type="ECO:0000256" key="4">
    <source>
        <dbReference type="PROSITE-ProRule" id="PRU00339"/>
    </source>
</evidence>
<dbReference type="Pfam" id="PF00226">
    <property type="entry name" value="DnaJ"/>
    <property type="match status" value="1"/>
</dbReference>
<dbReference type="HOGENOM" id="CLU_015935_0_1_1"/>
<dbReference type="AlphaFoldDB" id="A0A0C9YCJ4"/>
<feature type="repeat" description="TPR" evidence="4">
    <location>
        <begin position="65"/>
        <end position="98"/>
    </location>
</feature>
<keyword evidence="2 6" id="KW-0732">Signal</keyword>
<dbReference type="InterPro" id="IPR036869">
    <property type="entry name" value="J_dom_sf"/>
</dbReference>
<protein>
    <recommendedName>
        <fullName evidence="7">J domain-containing protein</fullName>
    </recommendedName>
</protein>
<feature type="region of interest" description="Disordered" evidence="5">
    <location>
        <begin position="542"/>
        <end position="568"/>
    </location>
</feature>
<evidence type="ECO:0000256" key="6">
    <source>
        <dbReference type="SAM" id="SignalP"/>
    </source>
</evidence>
<evidence type="ECO:0000259" key="7">
    <source>
        <dbReference type="PROSITE" id="PS50076"/>
    </source>
</evidence>
<organism evidence="8 9">
    <name type="scientific">Pisolithus microcarpus 441</name>
    <dbReference type="NCBI Taxonomy" id="765257"/>
    <lineage>
        <taxon>Eukaryota</taxon>
        <taxon>Fungi</taxon>
        <taxon>Dikarya</taxon>
        <taxon>Basidiomycota</taxon>
        <taxon>Agaricomycotina</taxon>
        <taxon>Agaricomycetes</taxon>
        <taxon>Agaricomycetidae</taxon>
        <taxon>Boletales</taxon>
        <taxon>Sclerodermatineae</taxon>
        <taxon>Pisolithaceae</taxon>
        <taxon>Pisolithus</taxon>
    </lineage>
</organism>
<dbReference type="GO" id="GO:0051787">
    <property type="term" value="F:misfolded protein binding"/>
    <property type="evidence" value="ECO:0007669"/>
    <property type="project" value="TreeGrafter"/>
</dbReference>
<name>A0A0C9YCJ4_9AGAM</name>